<gene>
    <name evidence="2" type="ORF">GCM10010121_054660</name>
</gene>
<dbReference type="Proteomes" id="UP000657574">
    <property type="component" value="Unassembled WGS sequence"/>
</dbReference>
<evidence type="ECO:0000313" key="3">
    <source>
        <dbReference type="Proteomes" id="UP000657574"/>
    </source>
</evidence>
<comment type="caution">
    <text evidence="2">The sequence shown here is derived from an EMBL/GenBank/DDBJ whole genome shotgun (WGS) entry which is preliminary data.</text>
</comment>
<dbReference type="AlphaFoldDB" id="A0A917KYP9"/>
<keyword evidence="1" id="KW-0472">Membrane</keyword>
<keyword evidence="1" id="KW-1133">Transmembrane helix</keyword>
<feature type="transmembrane region" description="Helical" evidence="1">
    <location>
        <begin position="12"/>
        <end position="32"/>
    </location>
</feature>
<accession>A0A917KYP9</accession>
<protein>
    <submittedName>
        <fullName evidence="2">Uncharacterized protein</fullName>
    </submittedName>
</protein>
<keyword evidence="1" id="KW-0812">Transmembrane</keyword>
<keyword evidence="3" id="KW-1185">Reference proteome</keyword>
<reference evidence="2" key="1">
    <citation type="journal article" date="2014" name="Int. J. Syst. Evol. Microbiol.">
        <title>Complete genome sequence of Corynebacterium casei LMG S-19264T (=DSM 44701T), isolated from a smear-ripened cheese.</title>
        <authorList>
            <consortium name="US DOE Joint Genome Institute (JGI-PGF)"/>
            <person name="Walter F."/>
            <person name="Albersmeier A."/>
            <person name="Kalinowski J."/>
            <person name="Ruckert C."/>
        </authorList>
    </citation>
    <scope>NUCLEOTIDE SEQUENCE</scope>
    <source>
        <strain evidence="2">JCM 3086</strain>
    </source>
</reference>
<dbReference type="EMBL" id="BMQA01000020">
    <property type="protein sequence ID" value="GGJ36579.1"/>
    <property type="molecule type" value="Genomic_DNA"/>
</dbReference>
<evidence type="ECO:0000256" key="1">
    <source>
        <dbReference type="SAM" id="Phobius"/>
    </source>
</evidence>
<name>A0A917KYP9_9ACTN</name>
<evidence type="ECO:0000313" key="2">
    <source>
        <dbReference type="EMBL" id="GGJ36579.1"/>
    </source>
</evidence>
<organism evidence="2 3">
    <name type="scientific">Streptomyces brasiliensis</name>
    <dbReference type="NCBI Taxonomy" id="1954"/>
    <lineage>
        <taxon>Bacteria</taxon>
        <taxon>Bacillati</taxon>
        <taxon>Actinomycetota</taxon>
        <taxon>Actinomycetes</taxon>
        <taxon>Kitasatosporales</taxon>
        <taxon>Streptomycetaceae</taxon>
        <taxon>Streptomyces</taxon>
    </lineage>
</organism>
<reference evidence="2" key="2">
    <citation type="submission" date="2020-09" db="EMBL/GenBank/DDBJ databases">
        <authorList>
            <person name="Sun Q."/>
            <person name="Ohkuma M."/>
        </authorList>
    </citation>
    <scope>NUCLEOTIDE SEQUENCE</scope>
    <source>
        <strain evidence="2">JCM 3086</strain>
    </source>
</reference>
<proteinExistence type="predicted"/>
<feature type="transmembrane region" description="Helical" evidence="1">
    <location>
        <begin position="38"/>
        <end position="54"/>
    </location>
</feature>
<sequence length="64" mass="6542">MTSQTPTPKGFALVLVLPGVAIALTGSIAALVTGDRQLMGIAAVGFAMQFAGWVRNGRRNGGAR</sequence>
<dbReference type="RefSeq" id="WP_189313918.1">
    <property type="nucleotide sequence ID" value="NZ_BMQA01000020.1"/>
</dbReference>